<keyword evidence="3" id="KW-1185">Reference proteome</keyword>
<reference evidence="2 3" key="1">
    <citation type="submission" date="2018-06" db="EMBL/GenBank/DDBJ databases">
        <title>Streptacidiphilus pinicola sp. nov., isolated from pine grove soil.</title>
        <authorList>
            <person name="Roh S.G."/>
            <person name="Park S."/>
            <person name="Kim M.-K."/>
            <person name="Yun B.-R."/>
            <person name="Park J."/>
            <person name="Kim M.J."/>
            <person name="Kim Y.S."/>
            <person name="Kim S.B."/>
        </authorList>
    </citation>
    <scope>NUCLEOTIDE SEQUENCE [LARGE SCALE GENOMIC DNA]</scope>
    <source>
        <strain evidence="2 3">MMS16-CNU450</strain>
    </source>
</reference>
<dbReference type="EMBL" id="QKYN01000219">
    <property type="protein sequence ID" value="RAG80534.1"/>
    <property type="molecule type" value="Genomic_DNA"/>
</dbReference>
<dbReference type="AlphaFoldDB" id="A0A2X0I6F5"/>
<proteinExistence type="predicted"/>
<protein>
    <submittedName>
        <fullName evidence="2">Ig-like domain repeat protein</fullName>
    </submittedName>
</protein>
<accession>A0A2X0I6F5</accession>
<sequence length="289" mass="26982">AVAGGPGRGGVGGNGARGGNGGGGGGGGWFGGAGGSGGGNPGNLYGAGGGGGSSYAGADATDVALLQGVNQGNGHATVSFRYDTTTTLTADTQSPLFGHPVTLTTTVGADNAAAATPTGTVTFSDGATALATVPLSDGQATFTTAAFQPGAHAITAAYSGDAGSTPSATADPTGLTVGFSEPCFTAAHHGPLTVGTGRSLCLAVGSTQDGPVTVRPGGALAVLGAQVHGPLSADGVAAFTACGSTFDGPVSVNGAVGSVLIGPGSGTPGDCAGNTFHGPLTLRGHVTSW</sequence>
<dbReference type="RefSeq" id="WP_133260181.1">
    <property type="nucleotide sequence ID" value="NZ_QKYN01000219.1"/>
</dbReference>
<gene>
    <name evidence="2" type="ORF">DN069_37575</name>
</gene>
<dbReference type="OrthoDB" id="3218241at2"/>
<organism evidence="2 3">
    <name type="scientific">Streptacidiphilus pinicola</name>
    <dbReference type="NCBI Taxonomy" id="2219663"/>
    <lineage>
        <taxon>Bacteria</taxon>
        <taxon>Bacillati</taxon>
        <taxon>Actinomycetota</taxon>
        <taxon>Actinomycetes</taxon>
        <taxon>Kitasatosporales</taxon>
        <taxon>Streptomycetaceae</taxon>
        <taxon>Streptacidiphilus</taxon>
    </lineage>
</organism>
<dbReference type="InterPro" id="IPR032109">
    <property type="entry name" value="Big_3_5"/>
</dbReference>
<dbReference type="Pfam" id="PF16640">
    <property type="entry name" value="Big_3_5"/>
    <property type="match status" value="1"/>
</dbReference>
<evidence type="ECO:0000313" key="3">
    <source>
        <dbReference type="Proteomes" id="UP000248889"/>
    </source>
</evidence>
<dbReference type="Gene3D" id="2.60.40.10">
    <property type="entry name" value="Immunoglobulins"/>
    <property type="match status" value="1"/>
</dbReference>
<name>A0A2X0I6F5_9ACTN</name>
<evidence type="ECO:0000313" key="2">
    <source>
        <dbReference type="EMBL" id="RAG80534.1"/>
    </source>
</evidence>
<feature type="domain" description="Bacterial Ig-like" evidence="1">
    <location>
        <begin position="88"/>
        <end position="177"/>
    </location>
</feature>
<comment type="caution">
    <text evidence="2">The sequence shown here is derived from an EMBL/GenBank/DDBJ whole genome shotgun (WGS) entry which is preliminary data.</text>
</comment>
<evidence type="ECO:0000259" key="1">
    <source>
        <dbReference type="Pfam" id="PF16640"/>
    </source>
</evidence>
<feature type="non-terminal residue" evidence="2">
    <location>
        <position position="1"/>
    </location>
</feature>
<dbReference type="GO" id="GO:0005975">
    <property type="term" value="P:carbohydrate metabolic process"/>
    <property type="evidence" value="ECO:0007669"/>
    <property type="project" value="UniProtKB-ARBA"/>
</dbReference>
<dbReference type="Proteomes" id="UP000248889">
    <property type="component" value="Unassembled WGS sequence"/>
</dbReference>
<dbReference type="InterPro" id="IPR013783">
    <property type="entry name" value="Ig-like_fold"/>
</dbReference>